<evidence type="ECO:0000313" key="2">
    <source>
        <dbReference type="Proteomes" id="UP000751190"/>
    </source>
</evidence>
<sequence length="318" mass="33998">MASAAPALDRLRPLLARVIDPLGIEKRLEQLCPVTNTSGDPSQCEGLRRKAGADARVRSDGVGKHSNGARGAAAREVPSSAGCVLLNWLAAISLCWLLWPLSAPPRLAGPLESMGAWAMRGQGRDVPAALVGCYLVEGVSPPLLVDLTHAHSWDARERSFRFEMGGPGVYALDGARRPAGATTGFRLLPGVPGVWLLRLARLARLSSKVVLSADGRRATVFPTLVHEHFPLTALGRAQVRVDLERVAGAGGAWRGAGFRPPSNATAAARFSLRPLLARERDGSWALSRGSARLVRLATESEFETGRQQPVHFLHFGDV</sequence>
<dbReference type="AlphaFoldDB" id="A0A8J6CHI1"/>
<comment type="caution">
    <text evidence="1">The sequence shown here is derived from an EMBL/GenBank/DDBJ whole genome shotgun (WGS) entry which is preliminary data.</text>
</comment>
<evidence type="ECO:0000313" key="1">
    <source>
        <dbReference type="EMBL" id="KAG8471171.1"/>
    </source>
</evidence>
<protein>
    <submittedName>
        <fullName evidence="1">Uncharacterized protein</fullName>
    </submittedName>
</protein>
<dbReference type="Proteomes" id="UP000751190">
    <property type="component" value="Unassembled WGS sequence"/>
</dbReference>
<keyword evidence="2" id="KW-1185">Reference proteome</keyword>
<accession>A0A8J6CHI1</accession>
<proteinExistence type="predicted"/>
<dbReference type="EMBL" id="JAGTXO010000001">
    <property type="protein sequence ID" value="KAG8471171.1"/>
    <property type="molecule type" value="Genomic_DNA"/>
</dbReference>
<reference evidence="1" key="1">
    <citation type="submission" date="2021-05" db="EMBL/GenBank/DDBJ databases">
        <title>The genome of the haptophyte Pavlova lutheri (Diacronema luteri, Pavlovales) - a model for lipid biosynthesis in eukaryotic algae.</title>
        <authorList>
            <person name="Hulatt C.J."/>
            <person name="Posewitz M.C."/>
        </authorList>
    </citation>
    <scope>NUCLEOTIDE SEQUENCE</scope>
    <source>
        <strain evidence="1">NIVA-4/92</strain>
    </source>
</reference>
<name>A0A8J6CHI1_DIALT</name>
<gene>
    <name evidence="1" type="ORF">KFE25_009592</name>
</gene>
<organism evidence="1 2">
    <name type="scientific">Diacronema lutheri</name>
    <name type="common">Unicellular marine alga</name>
    <name type="synonym">Monochrysis lutheri</name>
    <dbReference type="NCBI Taxonomy" id="2081491"/>
    <lineage>
        <taxon>Eukaryota</taxon>
        <taxon>Haptista</taxon>
        <taxon>Haptophyta</taxon>
        <taxon>Pavlovophyceae</taxon>
        <taxon>Pavlovales</taxon>
        <taxon>Pavlovaceae</taxon>
        <taxon>Diacronema</taxon>
    </lineage>
</organism>